<evidence type="ECO:0000313" key="2">
    <source>
        <dbReference type="EMBL" id="WOG91712.1"/>
    </source>
</evidence>
<dbReference type="SUPFAM" id="SSF52833">
    <property type="entry name" value="Thioredoxin-like"/>
    <property type="match status" value="1"/>
</dbReference>
<feature type="region of interest" description="Disordered" evidence="1">
    <location>
        <begin position="131"/>
        <end position="159"/>
    </location>
</feature>
<dbReference type="AlphaFoldDB" id="A0A166AAL0"/>
<accession>A0A166AAL0</accession>
<dbReference type="Gramene" id="KZN00954">
    <property type="protein sequence ID" value="KZN00954"/>
    <property type="gene ID" value="DCAR_009708"/>
</dbReference>
<dbReference type="InterPro" id="IPR036249">
    <property type="entry name" value="Thioredoxin-like_sf"/>
</dbReference>
<gene>
    <name evidence="2" type="ORF">DCAR_0310962</name>
</gene>
<name>A0A166AAL0_DAUCS</name>
<dbReference type="EMBL" id="CP093345">
    <property type="protein sequence ID" value="WOG91712.1"/>
    <property type="molecule type" value="Genomic_DNA"/>
</dbReference>
<protein>
    <submittedName>
        <fullName evidence="2">Uncharacterized protein</fullName>
    </submittedName>
</protein>
<dbReference type="Gene3D" id="3.40.30.10">
    <property type="entry name" value="Glutaredoxin"/>
    <property type="match status" value="1"/>
</dbReference>
<keyword evidence="3" id="KW-1185">Reference proteome</keyword>
<proteinExistence type="predicted"/>
<reference evidence="2" key="1">
    <citation type="journal article" date="2016" name="Nat. Genet.">
        <title>A high-quality carrot genome assembly provides new insights into carotenoid accumulation and asterid genome evolution.</title>
        <authorList>
            <person name="Iorizzo M."/>
            <person name="Ellison S."/>
            <person name="Senalik D."/>
            <person name="Zeng P."/>
            <person name="Satapoomin P."/>
            <person name="Huang J."/>
            <person name="Bowman M."/>
            <person name="Iovene M."/>
            <person name="Sanseverino W."/>
            <person name="Cavagnaro P."/>
            <person name="Yildiz M."/>
            <person name="Macko-Podgorni A."/>
            <person name="Moranska E."/>
            <person name="Grzebelus E."/>
            <person name="Grzebelus D."/>
            <person name="Ashrafi H."/>
            <person name="Zheng Z."/>
            <person name="Cheng S."/>
            <person name="Spooner D."/>
            <person name="Van Deynze A."/>
            <person name="Simon P."/>
        </authorList>
    </citation>
    <scope>NUCLEOTIDE SEQUENCE</scope>
    <source>
        <tissue evidence="2">Leaf</tissue>
    </source>
</reference>
<dbReference type="Proteomes" id="UP000077755">
    <property type="component" value="Chromosome 3"/>
</dbReference>
<reference evidence="2" key="2">
    <citation type="submission" date="2022-03" db="EMBL/GenBank/DDBJ databases">
        <title>Draft title - Genomic analysis of global carrot germplasm unveils the trajectory of domestication and the origin of high carotenoid orange carrot.</title>
        <authorList>
            <person name="Iorizzo M."/>
            <person name="Ellison S."/>
            <person name="Senalik D."/>
            <person name="Macko-Podgorni A."/>
            <person name="Grzebelus D."/>
            <person name="Bostan H."/>
            <person name="Rolling W."/>
            <person name="Curaba J."/>
            <person name="Simon P."/>
        </authorList>
    </citation>
    <scope>NUCLEOTIDE SEQUENCE</scope>
    <source>
        <tissue evidence="2">Leaf</tissue>
    </source>
</reference>
<sequence length="159" mass="17411">MVARRTGCLGCEFAVFDSSFHFAEELGTNEEIVEFACITFKAEYHVFDKVKVNGSDANPLFTSPHQSSDHIHIYTHSGRLGPLGATSPPDNSVDAIEDRTVTPEVTTTLPSRIIISLKDNCDGMRAISPSVLQQHSSNPDDIRSNDDNPQTPPRSSPQI</sequence>
<organism evidence="2 3">
    <name type="scientific">Daucus carota subsp. sativus</name>
    <name type="common">Carrot</name>
    <dbReference type="NCBI Taxonomy" id="79200"/>
    <lineage>
        <taxon>Eukaryota</taxon>
        <taxon>Viridiplantae</taxon>
        <taxon>Streptophyta</taxon>
        <taxon>Embryophyta</taxon>
        <taxon>Tracheophyta</taxon>
        <taxon>Spermatophyta</taxon>
        <taxon>Magnoliopsida</taxon>
        <taxon>eudicotyledons</taxon>
        <taxon>Gunneridae</taxon>
        <taxon>Pentapetalae</taxon>
        <taxon>asterids</taxon>
        <taxon>campanulids</taxon>
        <taxon>Apiales</taxon>
        <taxon>Apiaceae</taxon>
        <taxon>Apioideae</taxon>
        <taxon>Scandiceae</taxon>
        <taxon>Daucinae</taxon>
        <taxon>Daucus</taxon>
        <taxon>Daucus sect. Daucus</taxon>
    </lineage>
</organism>
<evidence type="ECO:0000256" key="1">
    <source>
        <dbReference type="SAM" id="MobiDB-lite"/>
    </source>
</evidence>
<evidence type="ECO:0000313" key="3">
    <source>
        <dbReference type="Proteomes" id="UP000077755"/>
    </source>
</evidence>
<feature type="compositionally biased region" description="Pro residues" evidence="1">
    <location>
        <begin position="150"/>
        <end position="159"/>
    </location>
</feature>